<dbReference type="GO" id="GO:0005085">
    <property type="term" value="F:guanyl-nucleotide exchange factor activity"/>
    <property type="evidence" value="ECO:0007669"/>
    <property type="project" value="UniProtKB-KW"/>
</dbReference>
<dbReference type="SUPFAM" id="SSF48366">
    <property type="entry name" value="Ras GEF"/>
    <property type="match status" value="1"/>
</dbReference>
<gene>
    <name evidence="5" type="ORF">CcCBS67573_g07009</name>
</gene>
<proteinExistence type="predicted"/>
<dbReference type="InterPro" id="IPR008937">
    <property type="entry name" value="Ras-like_GEF"/>
</dbReference>
<dbReference type="GO" id="GO:0007264">
    <property type="term" value="P:small GTPase-mediated signal transduction"/>
    <property type="evidence" value="ECO:0007669"/>
    <property type="project" value="InterPro"/>
</dbReference>
<evidence type="ECO:0008006" key="7">
    <source>
        <dbReference type="Google" id="ProtNLM"/>
    </source>
</evidence>
<dbReference type="PANTHER" id="PTHR23113:SF99">
    <property type="entry name" value="RASGEF DOMAIN-CONTAINING PROTEIN"/>
    <property type="match status" value="1"/>
</dbReference>
<dbReference type="PANTHER" id="PTHR23113">
    <property type="entry name" value="GUANINE NUCLEOTIDE EXCHANGE FACTOR"/>
    <property type="match status" value="1"/>
</dbReference>
<dbReference type="InterPro" id="IPR023578">
    <property type="entry name" value="Ras_GEF_dom_sf"/>
</dbReference>
<sequence length="776" mass="86155">MHPNIILATLEFGNDHKDGLSEVLDVLTHSVHLLETASHDFSIAQLKLAFETAGACITHILKLVSVVSEALQGQASVKQYSDYVFHESQMLDIRRNWAKLQIDFSKVCVDFMKDGSVVFSSITLKERVARVKRLVLMLWQSFCKFLDSQKENSCTGSEGNQNQPIIVPQMLTLMASHGNQILNAATPSEMFQLASRMMQMFDEVCSSPARKSLEHAESTGFLIEIGLQELACSLIATSCGVDDLDALNHTVTELVLAVEEWQTLLGKHTYRPPLRGQSLRAGKASLDHLAARFHVDDLRSSTADLGKGEATNRDIRAASTAFVPADVYKALLSYSDSAAAAALNETSVTYSTFRTDPPTTQQAPKIMTATLHILINCITRWNPTDDDLELRQTVLKTNASFCTPIELLDALIGHYKNMIHFPHDLPSALEDAYALHVVEGTRLSILRFLMDWLESDYKHVTEISATRAVLVDFLQFCNVTLVSRDELEAVDAVATLLEKKPTKFRPSLKALEPALSKTNPVANEKHNRKQVALLQIDPLRIAQQLAHIDADIYDQITPSEMMNAEASAKDNSTHFAALLQRFNFVVGLVSTAVITHESPKMRALMISHFIQVAQHSLDMRSINAACAITTCLNSSSIHRLTNTWTKVQAPSMQMFASLKAVFDHRANFKYLRTLLASFDASSTLSCVPWLGFFAHDVIAVKEAYEAWIDGRVNVARLRALAKVVDAAFKFQNTATQSVRVADAELWDVLTVKAGLLITQSRQYAASLNVERRKVGR</sequence>
<dbReference type="InterPro" id="IPR001895">
    <property type="entry name" value="RASGEF_cat_dom"/>
</dbReference>
<organism evidence="5 6">
    <name type="scientific">Chytriomyces confervae</name>
    <dbReference type="NCBI Taxonomy" id="246404"/>
    <lineage>
        <taxon>Eukaryota</taxon>
        <taxon>Fungi</taxon>
        <taxon>Fungi incertae sedis</taxon>
        <taxon>Chytridiomycota</taxon>
        <taxon>Chytridiomycota incertae sedis</taxon>
        <taxon>Chytridiomycetes</taxon>
        <taxon>Chytridiales</taxon>
        <taxon>Chytriomycetaceae</taxon>
        <taxon>Chytriomyces</taxon>
    </lineage>
</organism>
<feature type="domain" description="N-terminal Ras-GEF" evidence="4">
    <location>
        <begin position="362"/>
        <end position="501"/>
    </location>
</feature>
<evidence type="ECO:0000313" key="6">
    <source>
        <dbReference type="Proteomes" id="UP000320333"/>
    </source>
</evidence>
<dbReference type="SMART" id="SM00147">
    <property type="entry name" value="RasGEF"/>
    <property type="match status" value="1"/>
</dbReference>
<dbReference type="OrthoDB" id="546434at2759"/>
<evidence type="ECO:0000313" key="5">
    <source>
        <dbReference type="EMBL" id="TPX68956.1"/>
    </source>
</evidence>
<evidence type="ECO:0000259" key="3">
    <source>
        <dbReference type="PROSITE" id="PS50009"/>
    </source>
</evidence>
<dbReference type="EMBL" id="QEAP01000333">
    <property type="protein sequence ID" value="TPX68956.1"/>
    <property type="molecule type" value="Genomic_DNA"/>
</dbReference>
<keyword evidence="1 2" id="KW-0344">Guanine-nucleotide releasing factor</keyword>
<evidence type="ECO:0000256" key="2">
    <source>
        <dbReference type="PROSITE-ProRule" id="PRU00168"/>
    </source>
</evidence>
<dbReference type="Pfam" id="PF00618">
    <property type="entry name" value="RasGEF_N"/>
    <property type="match status" value="1"/>
</dbReference>
<protein>
    <recommendedName>
        <fullName evidence="7">Ras-GEF domain-containing protein</fullName>
    </recommendedName>
</protein>
<dbReference type="Gene3D" id="1.10.840.10">
    <property type="entry name" value="Ras guanine-nucleotide exchange factors catalytic domain"/>
    <property type="match status" value="1"/>
</dbReference>
<evidence type="ECO:0000256" key="1">
    <source>
        <dbReference type="ARBA" id="ARBA00022658"/>
    </source>
</evidence>
<dbReference type="InterPro" id="IPR000651">
    <property type="entry name" value="Ras-like_Gua-exchang_fac_N"/>
</dbReference>
<name>A0A507F0D3_9FUNG</name>
<dbReference type="Proteomes" id="UP000320333">
    <property type="component" value="Unassembled WGS sequence"/>
</dbReference>
<comment type="caution">
    <text evidence="5">The sequence shown here is derived from an EMBL/GenBank/DDBJ whole genome shotgun (WGS) entry which is preliminary data.</text>
</comment>
<accession>A0A507F0D3</accession>
<keyword evidence="6" id="KW-1185">Reference proteome</keyword>
<feature type="domain" description="Ras-GEF" evidence="3">
    <location>
        <begin position="537"/>
        <end position="772"/>
    </location>
</feature>
<dbReference type="PROSITE" id="PS50009">
    <property type="entry name" value="RASGEF_CAT"/>
    <property type="match status" value="1"/>
</dbReference>
<reference evidence="5 6" key="1">
    <citation type="journal article" date="2019" name="Sci. Rep.">
        <title>Comparative genomics of chytrid fungi reveal insights into the obligate biotrophic and pathogenic lifestyle of Synchytrium endobioticum.</title>
        <authorList>
            <person name="van de Vossenberg B.T.L.H."/>
            <person name="Warris S."/>
            <person name="Nguyen H.D.T."/>
            <person name="van Gent-Pelzer M.P.E."/>
            <person name="Joly D.L."/>
            <person name="van de Geest H.C."/>
            <person name="Bonants P.J.M."/>
            <person name="Smith D.S."/>
            <person name="Levesque C.A."/>
            <person name="van der Lee T.A.J."/>
        </authorList>
    </citation>
    <scope>NUCLEOTIDE SEQUENCE [LARGE SCALE GENOMIC DNA]</scope>
    <source>
        <strain evidence="5 6">CBS 675.73</strain>
    </source>
</reference>
<dbReference type="PROSITE" id="PS50212">
    <property type="entry name" value="RASGEF_NTER"/>
    <property type="match status" value="1"/>
</dbReference>
<evidence type="ECO:0000259" key="4">
    <source>
        <dbReference type="PROSITE" id="PS50212"/>
    </source>
</evidence>
<dbReference type="InterPro" id="IPR036964">
    <property type="entry name" value="RASGEF_cat_dom_sf"/>
</dbReference>
<dbReference type="STRING" id="246404.A0A507F0D3"/>
<dbReference type="Pfam" id="PF00617">
    <property type="entry name" value="RasGEF"/>
    <property type="match status" value="1"/>
</dbReference>
<dbReference type="Gene3D" id="1.20.870.10">
    <property type="entry name" value="Son of sevenless (SoS) protein Chain: S domain 1"/>
    <property type="match status" value="1"/>
</dbReference>
<dbReference type="AlphaFoldDB" id="A0A507F0D3"/>